<feature type="domain" description="O-antigen ligase-related" evidence="6">
    <location>
        <begin position="226"/>
        <end position="367"/>
    </location>
</feature>
<accession>A0A3G2UPN0</accession>
<feature type="transmembrane region" description="Helical" evidence="5">
    <location>
        <begin position="72"/>
        <end position="89"/>
    </location>
</feature>
<dbReference type="GO" id="GO:0016020">
    <property type="term" value="C:membrane"/>
    <property type="evidence" value="ECO:0007669"/>
    <property type="project" value="UniProtKB-SubCell"/>
</dbReference>
<comment type="subcellular location">
    <subcellularLocation>
        <location evidence="1">Membrane</location>
        <topology evidence="1">Multi-pass membrane protein</topology>
    </subcellularLocation>
</comment>
<sequence>MIMDDAQQSSRSFLHQLQDNGPASFVAISRRSRREWALYLATCLLLVVTLVMPYLTYSDLPLTGEGSSERQIGYMLVLALAIYGARPAIARWKLIAMPIPVLLALGWCWLSIAWAIAPDIAVRRLLLTTVVVWTAFLLVQQMGYRSTLDIMRGVLVVALVANYITVFVDPMTGIHMMKDASMSTALIGNWRGFLVHKNNAGAICAITIIIFLFDAKQISRSWRFGVILLAGYFLFRSQSKTSAGMVVLASMAGATFIFYSRRFRNYAVPAIVILASLGWMILSAYKDILIFNYLAPSSFTGRGYIWNMLVRYAIEHPLTGAGFGSFWDIGAYSPVYQYGTGFLTQLAVGHNGYLDLLVTVGFPGLLLSVFALVVWPLWTLLADETIKPQEGALIAAMLIFCIGHNVTESSLFARDTMVGVFLLLTVAFTRAVAGRRVRKTKRSQAGDDLMRIVKARG</sequence>
<dbReference type="PANTHER" id="PTHR37422:SF13">
    <property type="entry name" value="LIPOPOLYSACCHARIDE BIOSYNTHESIS PROTEIN PA4999-RELATED"/>
    <property type="match status" value="1"/>
</dbReference>
<dbReference type="Pfam" id="PF04932">
    <property type="entry name" value="Wzy_C"/>
    <property type="match status" value="1"/>
</dbReference>
<feature type="transmembrane region" description="Helical" evidence="5">
    <location>
        <begin position="151"/>
        <end position="174"/>
    </location>
</feature>
<feature type="transmembrane region" description="Helical" evidence="5">
    <location>
        <begin position="96"/>
        <end position="116"/>
    </location>
</feature>
<evidence type="ECO:0000256" key="1">
    <source>
        <dbReference type="ARBA" id="ARBA00004141"/>
    </source>
</evidence>
<dbReference type="EMBL" id="CP033230">
    <property type="protein sequence ID" value="AYO77150.1"/>
    <property type="molecule type" value="Genomic_DNA"/>
</dbReference>
<dbReference type="PANTHER" id="PTHR37422">
    <property type="entry name" value="TEICHURONIC ACID BIOSYNTHESIS PROTEIN TUAE"/>
    <property type="match status" value="1"/>
</dbReference>
<reference evidence="7 8" key="1">
    <citation type="submission" date="2018-10" db="EMBL/GenBank/DDBJ databases">
        <title>Characterization and genome analysis of a novel bacterium Sphingobium yanoikuyae SJTF8 capable of degrading PAHs.</title>
        <authorList>
            <person name="Yin C."/>
            <person name="Xiong W."/>
            <person name="Liang R."/>
        </authorList>
    </citation>
    <scope>NUCLEOTIDE SEQUENCE [LARGE SCALE GENOMIC DNA]</scope>
    <source>
        <strain evidence="7 8">SJTF8</strain>
    </source>
</reference>
<keyword evidence="4 5" id="KW-0472">Membrane</keyword>
<dbReference type="AlphaFoldDB" id="A0A3G2UPN0"/>
<keyword evidence="3 5" id="KW-1133">Transmembrane helix</keyword>
<dbReference type="Proteomes" id="UP000280708">
    <property type="component" value="Chromosome"/>
</dbReference>
<protein>
    <submittedName>
        <fullName evidence="7">O-antigen ligase family protein</fullName>
    </submittedName>
</protein>
<feature type="transmembrane region" description="Helical" evidence="5">
    <location>
        <begin position="241"/>
        <end position="259"/>
    </location>
</feature>
<keyword evidence="2 5" id="KW-0812">Transmembrane</keyword>
<dbReference type="GO" id="GO:0016874">
    <property type="term" value="F:ligase activity"/>
    <property type="evidence" value="ECO:0007669"/>
    <property type="project" value="UniProtKB-KW"/>
</dbReference>
<evidence type="ECO:0000313" key="8">
    <source>
        <dbReference type="Proteomes" id="UP000280708"/>
    </source>
</evidence>
<organism evidence="7 8">
    <name type="scientific">Sphingobium yanoikuyae</name>
    <name type="common">Sphingomonas yanoikuyae</name>
    <dbReference type="NCBI Taxonomy" id="13690"/>
    <lineage>
        <taxon>Bacteria</taxon>
        <taxon>Pseudomonadati</taxon>
        <taxon>Pseudomonadota</taxon>
        <taxon>Alphaproteobacteria</taxon>
        <taxon>Sphingomonadales</taxon>
        <taxon>Sphingomonadaceae</taxon>
        <taxon>Sphingobium</taxon>
    </lineage>
</organism>
<dbReference type="InterPro" id="IPR051533">
    <property type="entry name" value="WaaL-like"/>
</dbReference>
<evidence type="ECO:0000313" key="7">
    <source>
        <dbReference type="EMBL" id="AYO77150.1"/>
    </source>
</evidence>
<evidence type="ECO:0000259" key="6">
    <source>
        <dbReference type="Pfam" id="PF04932"/>
    </source>
</evidence>
<feature type="transmembrane region" description="Helical" evidence="5">
    <location>
        <begin position="122"/>
        <end position="139"/>
    </location>
</feature>
<name>A0A3G2UPN0_SPHYA</name>
<feature type="transmembrane region" description="Helical" evidence="5">
    <location>
        <begin position="266"/>
        <end position="285"/>
    </location>
</feature>
<feature type="transmembrane region" description="Helical" evidence="5">
    <location>
        <begin position="390"/>
        <end position="406"/>
    </location>
</feature>
<proteinExistence type="predicted"/>
<evidence type="ECO:0000256" key="5">
    <source>
        <dbReference type="SAM" id="Phobius"/>
    </source>
</evidence>
<evidence type="ECO:0000256" key="4">
    <source>
        <dbReference type="ARBA" id="ARBA00023136"/>
    </source>
</evidence>
<feature type="transmembrane region" description="Helical" evidence="5">
    <location>
        <begin position="36"/>
        <end position="57"/>
    </location>
</feature>
<keyword evidence="7" id="KW-0436">Ligase</keyword>
<feature type="transmembrane region" description="Helical" evidence="5">
    <location>
        <begin position="412"/>
        <end position="433"/>
    </location>
</feature>
<dbReference type="InterPro" id="IPR007016">
    <property type="entry name" value="O-antigen_ligase-rel_domated"/>
</dbReference>
<feature type="transmembrane region" description="Helical" evidence="5">
    <location>
        <begin position="356"/>
        <end position="378"/>
    </location>
</feature>
<feature type="transmembrane region" description="Helical" evidence="5">
    <location>
        <begin position="194"/>
        <end position="213"/>
    </location>
</feature>
<feature type="transmembrane region" description="Helical" evidence="5">
    <location>
        <begin position="220"/>
        <end position="235"/>
    </location>
</feature>
<evidence type="ECO:0000256" key="3">
    <source>
        <dbReference type="ARBA" id="ARBA00022989"/>
    </source>
</evidence>
<gene>
    <name evidence="7" type="ORF">EBF16_09640</name>
</gene>
<evidence type="ECO:0000256" key="2">
    <source>
        <dbReference type="ARBA" id="ARBA00022692"/>
    </source>
</evidence>